<evidence type="ECO:0000256" key="3">
    <source>
        <dbReference type="ARBA" id="ARBA00022692"/>
    </source>
</evidence>
<evidence type="ECO:0000256" key="6">
    <source>
        <dbReference type="ARBA" id="ARBA00023306"/>
    </source>
</evidence>
<comment type="subcellular location">
    <subcellularLocation>
        <location evidence="7">Cell membrane</location>
        <topology evidence="7">Single-pass type II membrane protein</topology>
    </subcellularLocation>
    <text evidence="7">Localizes to the division septum where it forms a ring structure.</text>
</comment>
<dbReference type="InterPro" id="IPR011922">
    <property type="entry name" value="Cell_div_FtsL"/>
</dbReference>
<proteinExistence type="inferred from homology"/>
<dbReference type="EMBL" id="JAUSSU010000004">
    <property type="protein sequence ID" value="MDQ0112862.1"/>
    <property type="molecule type" value="Genomic_DNA"/>
</dbReference>
<keyword evidence="9" id="KW-0175">Coiled coil</keyword>
<dbReference type="GO" id="GO:0051301">
    <property type="term" value="P:cell division"/>
    <property type="evidence" value="ECO:0007669"/>
    <property type="project" value="UniProtKB-KW"/>
</dbReference>
<keyword evidence="3 7" id="KW-0812">Transmembrane</keyword>
<keyword evidence="2 7" id="KW-0132">Cell division</keyword>
<reference evidence="10 11" key="1">
    <citation type="submission" date="2023-07" db="EMBL/GenBank/DDBJ databases">
        <title>Sorghum-associated microbial communities from plants grown in Nebraska, USA.</title>
        <authorList>
            <person name="Schachtman D."/>
        </authorList>
    </citation>
    <scope>NUCLEOTIDE SEQUENCE [LARGE SCALE GENOMIC DNA]</scope>
    <source>
        <strain evidence="10 11">CC482</strain>
    </source>
</reference>
<feature type="transmembrane region" description="Helical" evidence="7">
    <location>
        <begin position="41"/>
        <end position="62"/>
    </location>
</feature>
<evidence type="ECO:0000256" key="8">
    <source>
        <dbReference type="NCBIfam" id="TIGR02209"/>
    </source>
</evidence>
<name>A0ABT9TZQ1_PAEHA</name>
<evidence type="ECO:0000313" key="11">
    <source>
        <dbReference type="Proteomes" id="UP001229346"/>
    </source>
</evidence>
<dbReference type="Proteomes" id="UP001229346">
    <property type="component" value="Unassembled WGS sequence"/>
</dbReference>
<gene>
    <name evidence="7" type="primary">ftsL</name>
    <name evidence="10" type="ORF">J2T15_002297</name>
</gene>
<dbReference type="Pfam" id="PF04977">
    <property type="entry name" value="DivIC"/>
    <property type="match status" value="1"/>
</dbReference>
<evidence type="ECO:0000256" key="4">
    <source>
        <dbReference type="ARBA" id="ARBA00022989"/>
    </source>
</evidence>
<comment type="function">
    <text evidence="7">Essential cell division protein.</text>
</comment>
<dbReference type="RefSeq" id="WP_307203790.1">
    <property type="nucleotide sequence ID" value="NZ_JAUSST010000002.1"/>
</dbReference>
<organism evidence="10 11">
    <name type="scientific">Paenibacillus harenae</name>
    <dbReference type="NCBI Taxonomy" id="306543"/>
    <lineage>
        <taxon>Bacteria</taxon>
        <taxon>Bacillati</taxon>
        <taxon>Bacillota</taxon>
        <taxon>Bacilli</taxon>
        <taxon>Bacillales</taxon>
        <taxon>Paenibacillaceae</taxon>
        <taxon>Paenibacillus</taxon>
    </lineage>
</organism>
<evidence type="ECO:0000256" key="7">
    <source>
        <dbReference type="HAMAP-Rule" id="MF_00910"/>
    </source>
</evidence>
<accession>A0ABT9TZQ1</accession>
<sequence length="135" mass="15528">MAYVNGNLALQPKRKPEKQQAIRDTKRVVVKKKTIPMQEKLLYLFTILMCVVVAFVIISRYAQIYDMNLQIKQLNNEYQTMNVEMEELKKQVEMLNDPERIRKMAETQGMVSITDSGITVKTGVNGDGVQSAMRE</sequence>
<evidence type="ECO:0000256" key="5">
    <source>
        <dbReference type="ARBA" id="ARBA00023136"/>
    </source>
</evidence>
<dbReference type="InterPro" id="IPR007060">
    <property type="entry name" value="FtsL/DivIC"/>
</dbReference>
<evidence type="ECO:0000256" key="1">
    <source>
        <dbReference type="ARBA" id="ARBA00022475"/>
    </source>
</evidence>
<protein>
    <recommendedName>
        <fullName evidence="7 8">Cell division protein FtsL</fullName>
    </recommendedName>
</protein>
<dbReference type="NCBIfam" id="TIGR02209">
    <property type="entry name" value="ftsL_broad"/>
    <property type="match status" value="1"/>
</dbReference>
<keyword evidence="11" id="KW-1185">Reference proteome</keyword>
<comment type="caution">
    <text evidence="10">The sequence shown here is derived from an EMBL/GenBank/DDBJ whole genome shotgun (WGS) entry which is preliminary data.</text>
</comment>
<comment type="similarity">
    <text evidence="7">Belongs to the FtsL family.</text>
</comment>
<evidence type="ECO:0000313" key="10">
    <source>
        <dbReference type="EMBL" id="MDQ0112862.1"/>
    </source>
</evidence>
<feature type="coiled-coil region" evidence="9">
    <location>
        <begin position="64"/>
        <end position="91"/>
    </location>
</feature>
<evidence type="ECO:0000256" key="2">
    <source>
        <dbReference type="ARBA" id="ARBA00022618"/>
    </source>
</evidence>
<keyword evidence="4 7" id="KW-1133">Transmembrane helix</keyword>
<keyword evidence="1 7" id="KW-1003">Cell membrane</keyword>
<dbReference type="HAMAP" id="MF_00910">
    <property type="entry name" value="FtsL"/>
    <property type="match status" value="1"/>
</dbReference>
<keyword evidence="5 7" id="KW-0472">Membrane</keyword>
<evidence type="ECO:0000256" key="9">
    <source>
        <dbReference type="SAM" id="Coils"/>
    </source>
</evidence>
<keyword evidence="6 7" id="KW-0131">Cell cycle</keyword>